<keyword evidence="12" id="KW-1185">Reference proteome</keyword>
<evidence type="ECO:0000313" key="12">
    <source>
        <dbReference type="Proteomes" id="UP001249851"/>
    </source>
</evidence>
<gene>
    <name evidence="11" type="ORF">P5673_009662</name>
</gene>
<dbReference type="Gene3D" id="3.30.70.270">
    <property type="match status" value="2"/>
</dbReference>
<dbReference type="GO" id="GO:0008270">
    <property type="term" value="F:zinc ion binding"/>
    <property type="evidence" value="ECO:0007669"/>
    <property type="project" value="UniProtKB-KW"/>
</dbReference>
<dbReference type="FunFam" id="3.30.420.10:FF:000063">
    <property type="entry name" value="Retrovirus-related Pol polyprotein from transposon 297-like Protein"/>
    <property type="match status" value="1"/>
</dbReference>
<keyword evidence="3" id="KW-0540">Nuclease</keyword>
<dbReference type="Proteomes" id="UP001249851">
    <property type="component" value="Unassembled WGS sequence"/>
</dbReference>
<feature type="compositionally biased region" description="Low complexity" evidence="8">
    <location>
        <begin position="1614"/>
        <end position="1628"/>
    </location>
</feature>
<feature type="region of interest" description="Disordered" evidence="8">
    <location>
        <begin position="1554"/>
        <end position="1645"/>
    </location>
</feature>
<feature type="domain" description="Integrase catalytic" evidence="10">
    <location>
        <begin position="1314"/>
        <end position="1473"/>
    </location>
</feature>
<dbReference type="InterPro" id="IPR041588">
    <property type="entry name" value="Integrase_H2C2"/>
</dbReference>
<dbReference type="GO" id="GO:0003964">
    <property type="term" value="F:RNA-directed DNA polymerase activity"/>
    <property type="evidence" value="ECO:0007669"/>
    <property type="project" value="UniProtKB-KW"/>
</dbReference>
<keyword evidence="7" id="KW-0479">Metal-binding</keyword>
<feature type="compositionally biased region" description="Basic residues" evidence="8">
    <location>
        <begin position="443"/>
        <end position="456"/>
    </location>
</feature>
<dbReference type="GO" id="GO:0004519">
    <property type="term" value="F:endonuclease activity"/>
    <property type="evidence" value="ECO:0007669"/>
    <property type="project" value="UniProtKB-KW"/>
</dbReference>
<dbReference type="InterPro" id="IPR001584">
    <property type="entry name" value="Integrase_cat-core"/>
</dbReference>
<reference evidence="11" key="2">
    <citation type="journal article" date="2023" name="Science">
        <title>Genomic signatures of disease resistance in endangered staghorn corals.</title>
        <authorList>
            <person name="Vollmer S.V."/>
            <person name="Selwyn J.D."/>
            <person name="Despard B.A."/>
            <person name="Roesel C.L."/>
        </authorList>
    </citation>
    <scope>NUCLEOTIDE SEQUENCE</scope>
    <source>
        <strain evidence="11">K2</strain>
    </source>
</reference>
<feature type="compositionally biased region" description="Polar residues" evidence="8">
    <location>
        <begin position="1555"/>
        <end position="1585"/>
    </location>
</feature>
<dbReference type="InterPro" id="IPR001878">
    <property type="entry name" value="Znf_CCHC"/>
</dbReference>
<keyword evidence="7" id="KW-0863">Zinc-finger</keyword>
<dbReference type="Gene3D" id="1.10.340.70">
    <property type="match status" value="1"/>
</dbReference>
<comment type="caution">
    <text evidence="11">The sequence shown here is derived from an EMBL/GenBank/DDBJ whole genome shotgun (WGS) entry which is preliminary data.</text>
</comment>
<dbReference type="Pfam" id="PF00078">
    <property type="entry name" value="RVT_1"/>
    <property type="match status" value="1"/>
</dbReference>
<dbReference type="Pfam" id="PF17917">
    <property type="entry name" value="RT_RNaseH"/>
    <property type="match status" value="1"/>
</dbReference>
<dbReference type="PANTHER" id="PTHR37984:SF8">
    <property type="entry name" value="CCHC-TYPE DOMAIN-CONTAINING PROTEIN"/>
    <property type="match status" value="1"/>
</dbReference>
<dbReference type="InterPro" id="IPR036397">
    <property type="entry name" value="RNaseH_sf"/>
</dbReference>
<evidence type="ECO:0000256" key="7">
    <source>
        <dbReference type="PROSITE-ProRule" id="PRU00047"/>
    </source>
</evidence>
<keyword evidence="6" id="KW-0695">RNA-directed DNA polymerase</keyword>
<dbReference type="CDD" id="cd09274">
    <property type="entry name" value="RNase_HI_RT_Ty3"/>
    <property type="match status" value="1"/>
</dbReference>
<reference evidence="11" key="1">
    <citation type="journal article" date="2023" name="G3 (Bethesda)">
        <title>Whole genome assembly and annotation of the endangered Caribbean coral Acropora cervicornis.</title>
        <authorList>
            <person name="Selwyn J.D."/>
            <person name="Vollmer S.V."/>
        </authorList>
    </citation>
    <scope>NUCLEOTIDE SEQUENCE</scope>
    <source>
        <strain evidence="11">K2</strain>
    </source>
</reference>
<dbReference type="FunFam" id="3.30.70.270:FF:000026">
    <property type="entry name" value="Transposon Ty3-G Gag-Pol polyprotein"/>
    <property type="match status" value="1"/>
</dbReference>
<dbReference type="Pfam" id="PF00098">
    <property type="entry name" value="zf-CCHC"/>
    <property type="match status" value="1"/>
</dbReference>
<evidence type="ECO:0000313" key="11">
    <source>
        <dbReference type="EMBL" id="KAK2566198.1"/>
    </source>
</evidence>
<keyword evidence="4" id="KW-0255">Endonuclease</keyword>
<dbReference type="PROSITE" id="PS50158">
    <property type="entry name" value="ZF_CCHC"/>
    <property type="match status" value="1"/>
</dbReference>
<feature type="region of interest" description="Disordered" evidence="8">
    <location>
        <begin position="517"/>
        <end position="538"/>
    </location>
</feature>
<dbReference type="FunFam" id="1.10.340.70:FF:000003">
    <property type="entry name" value="Protein CBG25708"/>
    <property type="match status" value="1"/>
</dbReference>
<dbReference type="FunFam" id="3.10.20.370:FF:000001">
    <property type="entry name" value="Retrovirus-related Pol polyprotein from transposon 17.6-like protein"/>
    <property type="match status" value="1"/>
</dbReference>
<name>A0AAD9QRS1_ACRCE</name>
<dbReference type="InterPro" id="IPR000477">
    <property type="entry name" value="RT_dom"/>
</dbReference>
<dbReference type="CDD" id="cd01647">
    <property type="entry name" value="RT_LTR"/>
    <property type="match status" value="1"/>
</dbReference>
<dbReference type="SUPFAM" id="SSF53098">
    <property type="entry name" value="Ribonuclease H-like"/>
    <property type="match status" value="1"/>
</dbReference>
<accession>A0AAD9QRS1</accession>
<dbReference type="EMBL" id="JARQWQ010000017">
    <property type="protein sequence ID" value="KAK2566198.1"/>
    <property type="molecule type" value="Genomic_DNA"/>
</dbReference>
<dbReference type="InterPro" id="IPR050951">
    <property type="entry name" value="Retrovirus_Pol_polyprotein"/>
</dbReference>
<sequence>MRHAKHDDGSRRFIVDEFLAPQQTKSYSQETAKLRQGCHGVKGERNIQAVAEQHAYSSNRTHILQECQLIHPITYDTHNLCELNDSPTPLHASMALSLVSVNVNGLRDSDKRLTLLQWLSHSLLRWFVCTRLMHSLRISFVCGFRGLEMNICCITNKTSINSSVEVKVLVSLITAAFHSDKHGVRSGINSRSTFINRRSLRGERFYLKPVRCCSISAFSTLHVEVYQPPYWIPVFESTEIVSKKLLFFIMSVYTIPPPSPMNVKDDVSTNWKLFRQAWEYYVIATELNKKSKEVQAGALCSVMGLECMKVMNSLTTLSAEDKYDPGKILTALGNHFMPQKHLLFERVKFGFANQTEHETIDQYVVRLRQLPESCEFEGLCESLIRDRLVIGTRDSATRDRLLRERPVPGLTRCIEALRASELSRTHQEQLKDPVSDSQNTIHAAKKQSPRNRKQGRRNYGNESKQSQHEKTSAKQCKFCGTNHPYDRAKCPASGKTCYKCGKQGHFAAKCQEKNRVSSGPANKVHHTSATPGYVEGGESACESVSDSDESIFVTERVGVVSSNMAKSSFMVPLTFHTEYSPVITTQLDTGATCSAMSYTDLLNILQIGEVELDPPGGKIRLYDGRVVEPLGSYTFTVSLNSGSQCKISFDILEKAPWPIVDGNTCIKQGWISLGSDQFLHSLNSEKYEPLSFDKLMRYFEDVFTGLGCRPVEYHIEIDPNIRPVQHTPRRVPVPLKTKLKEKIDEMEKEGIIIQETKPTDWISSLIAVQKPGKLRVCIDPRDLNRAIKRPKYQMPTVDEVLPKLAKAKVFTVLDEKDGFYQVKLDKESSLLTTFWTPFGRYRYLRMLQGISSAPEEYQRRQNEALAGLNGVEVIADDILCYGSGETMEDALKDHDSNLLNLLDRARSMNLKLNKKKLRLKLDQVTYMGHSFTSEGLRPDPMKVEAIVSMPRPDDKRAVQRLLGCVNYLSRFMPTLSEVSEPLRKLTEKNALFVWESQQEEAFQSIKHMISSTPVLKYYDVASETIIQCDASEAGLGATLLQNKQPVAFASRSLSAVERRYAQIEKECLAIVFACSRFNQYLHGRDLITVETDHKPLVPIFQKSLHSAPKRLQRMLLRLQKYNLHVKYLPGSQMYIADMLSRAYLNADNSQHESIPEYQIFQLSQEQLLFQEIADINQLDYMRLSEGTHQQIKQCTTADATLQSLKNTIMTGWPLTEEEVPVCIREYWNYKEELTVQDGILYKGMKVIVPGFMRPQMIVRAHSSHLGPDACVRRARDVLFWPSMADQIKDQVQSCEVCNDFLARQQREPLMTHKIPETPWSKVGQDLFTLGDESYLVTVDYYSDYFELDLLSDATAESVINATKRHFARHGIADMVTDNGPQYSSAHFSKFAREWEFQHTTSSPLQSQSNGKAESAVKIAKNLVKKAKRGNKDLQMSLLEWRNTPDNNGLSPVQKLMSRRTRTTIPTTEALLKPGVIDGVYENIKRKRQQAKAAYDKHAKPLPELHVGEPVRLQPVNPKALWEKGSCVAKIGPRSYLIETESGNLYRRNRKFIRQDPSQEQASSDSGGKNLPSQLSPKAESSTKSLSDAKANTPLKQAPTMTQTHESRQPRATAVEETVTLQPQQTVVTRSGRTSVRPSRFDEFVT</sequence>
<evidence type="ECO:0000259" key="9">
    <source>
        <dbReference type="PROSITE" id="PS50158"/>
    </source>
</evidence>
<evidence type="ECO:0000256" key="3">
    <source>
        <dbReference type="ARBA" id="ARBA00022722"/>
    </source>
</evidence>
<dbReference type="SMART" id="SM00343">
    <property type="entry name" value="ZnF_C2HC"/>
    <property type="match status" value="1"/>
</dbReference>
<evidence type="ECO:0000256" key="1">
    <source>
        <dbReference type="ARBA" id="ARBA00022679"/>
    </source>
</evidence>
<dbReference type="PROSITE" id="PS50994">
    <property type="entry name" value="INTEGRASE"/>
    <property type="match status" value="1"/>
</dbReference>
<dbReference type="Gene3D" id="3.30.420.10">
    <property type="entry name" value="Ribonuclease H-like superfamily/Ribonuclease H"/>
    <property type="match status" value="1"/>
</dbReference>
<dbReference type="InterPro" id="IPR041373">
    <property type="entry name" value="RT_RNaseH"/>
</dbReference>
<proteinExistence type="predicted"/>
<dbReference type="InterPro" id="IPR043128">
    <property type="entry name" value="Rev_trsase/Diguanyl_cyclase"/>
</dbReference>
<organism evidence="11 12">
    <name type="scientific">Acropora cervicornis</name>
    <name type="common">Staghorn coral</name>
    <dbReference type="NCBI Taxonomy" id="6130"/>
    <lineage>
        <taxon>Eukaryota</taxon>
        <taxon>Metazoa</taxon>
        <taxon>Cnidaria</taxon>
        <taxon>Anthozoa</taxon>
        <taxon>Hexacorallia</taxon>
        <taxon>Scleractinia</taxon>
        <taxon>Astrocoeniina</taxon>
        <taxon>Acroporidae</taxon>
        <taxon>Acropora</taxon>
    </lineage>
</organism>
<evidence type="ECO:0000256" key="6">
    <source>
        <dbReference type="ARBA" id="ARBA00022918"/>
    </source>
</evidence>
<dbReference type="Pfam" id="PF17921">
    <property type="entry name" value="Integrase_H2C2"/>
    <property type="match status" value="1"/>
</dbReference>
<dbReference type="Gene3D" id="4.10.60.10">
    <property type="entry name" value="Zinc finger, CCHC-type"/>
    <property type="match status" value="1"/>
</dbReference>
<evidence type="ECO:0000256" key="5">
    <source>
        <dbReference type="ARBA" id="ARBA00022801"/>
    </source>
</evidence>
<dbReference type="InterPro" id="IPR012337">
    <property type="entry name" value="RNaseH-like_sf"/>
</dbReference>
<feature type="domain" description="CCHC-type" evidence="9">
    <location>
        <begin position="497"/>
        <end position="512"/>
    </location>
</feature>
<dbReference type="GO" id="GO:0015074">
    <property type="term" value="P:DNA integration"/>
    <property type="evidence" value="ECO:0007669"/>
    <property type="project" value="InterPro"/>
</dbReference>
<keyword evidence="1" id="KW-0808">Transferase</keyword>
<feature type="compositionally biased region" description="Basic and acidic residues" evidence="8">
    <location>
        <begin position="424"/>
        <end position="434"/>
    </location>
</feature>
<feature type="region of interest" description="Disordered" evidence="8">
    <location>
        <begin position="424"/>
        <end position="473"/>
    </location>
</feature>
<evidence type="ECO:0000256" key="8">
    <source>
        <dbReference type="SAM" id="MobiDB-lite"/>
    </source>
</evidence>
<keyword evidence="2" id="KW-0548">Nucleotidyltransferase</keyword>
<dbReference type="GO" id="GO:0016787">
    <property type="term" value="F:hydrolase activity"/>
    <property type="evidence" value="ECO:0007669"/>
    <property type="project" value="UniProtKB-KW"/>
</dbReference>
<dbReference type="Gene3D" id="3.10.10.10">
    <property type="entry name" value="HIV Type 1 Reverse Transcriptase, subunit A, domain 1"/>
    <property type="match status" value="1"/>
</dbReference>
<protein>
    <submittedName>
        <fullName evidence="11">Transposon Tf2-6 polyprotein</fullName>
    </submittedName>
</protein>
<evidence type="ECO:0000256" key="4">
    <source>
        <dbReference type="ARBA" id="ARBA00022759"/>
    </source>
</evidence>
<dbReference type="InterPro" id="IPR043502">
    <property type="entry name" value="DNA/RNA_pol_sf"/>
</dbReference>
<dbReference type="SUPFAM" id="SSF56672">
    <property type="entry name" value="DNA/RNA polymerases"/>
    <property type="match status" value="1"/>
</dbReference>
<keyword evidence="7" id="KW-0862">Zinc</keyword>
<keyword evidence="5" id="KW-0378">Hydrolase</keyword>
<evidence type="ECO:0000259" key="10">
    <source>
        <dbReference type="PROSITE" id="PS50994"/>
    </source>
</evidence>
<evidence type="ECO:0000256" key="2">
    <source>
        <dbReference type="ARBA" id="ARBA00022695"/>
    </source>
</evidence>
<dbReference type="PANTHER" id="PTHR37984">
    <property type="entry name" value="PROTEIN CBG26694"/>
    <property type="match status" value="1"/>
</dbReference>
<dbReference type="GO" id="GO:0003676">
    <property type="term" value="F:nucleic acid binding"/>
    <property type="evidence" value="ECO:0007669"/>
    <property type="project" value="InterPro"/>
</dbReference>